<dbReference type="GO" id="GO:0042781">
    <property type="term" value="F:3'-tRNA processing endoribonuclease activity"/>
    <property type="evidence" value="ECO:0007669"/>
    <property type="project" value="TreeGrafter"/>
</dbReference>
<dbReference type="Pfam" id="PF23023">
    <property type="entry name" value="Anti-Pycsar_Apyc1"/>
    <property type="match status" value="1"/>
</dbReference>
<evidence type="ECO:0000259" key="1">
    <source>
        <dbReference type="SMART" id="SM00849"/>
    </source>
</evidence>
<evidence type="ECO:0000313" key="3">
    <source>
        <dbReference type="Proteomes" id="UP000248044"/>
    </source>
</evidence>
<sequence>MEITFLGTGAGSTLGSKRMKSSILIEDSGNSVLLDLGTGANFKLEDIGKLNIDAIFISHLHIDHINGIFDYLVQRKIHGMNPIKIYSPPGFGNILNQFKTEGNEIDAEVIESKLPSAKIGNIEVRSVKACHKIYAVAYIINNKIIYSGDTAEPCNEIVSESKDAELIIHEATCVAGCEIYGHTSVKDALSIFPNDKLILTHIPSQKEKDIFQEVNNRAKIAYDGMRINV</sequence>
<protein>
    <submittedName>
        <fullName evidence="2">MBL fold metallo-hydrolase</fullName>
    </submittedName>
</protein>
<dbReference type="KEGG" id="abri:DFR85_06355"/>
<proteinExistence type="predicted"/>
<accession>A0A2U9IE22</accession>
<organism evidence="2 3">
    <name type="scientific">Acidianus brierleyi</name>
    <dbReference type="NCBI Taxonomy" id="41673"/>
    <lineage>
        <taxon>Archaea</taxon>
        <taxon>Thermoproteota</taxon>
        <taxon>Thermoprotei</taxon>
        <taxon>Sulfolobales</taxon>
        <taxon>Sulfolobaceae</taxon>
        <taxon>Acidianus</taxon>
    </lineage>
</organism>
<evidence type="ECO:0000313" key="2">
    <source>
        <dbReference type="EMBL" id="AWR94272.1"/>
    </source>
</evidence>
<dbReference type="RefSeq" id="WP_110270153.1">
    <property type="nucleotide sequence ID" value="NZ_CP029289.2"/>
</dbReference>
<dbReference type="SMART" id="SM00849">
    <property type="entry name" value="Lactamase_B"/>
    <property type="match status" value="1"/>
</dbReference>
<dbReference type="Proteomes" id="UP000248044">
    <property type="component" value="Chromosome"/>
</dbReference>
<dbReference type="InterPro" id="IPR036866">
    <property type="entry name" value="RibonucZ/Hydroxyglut_hydro"/>
</dbReference>
<dbReference type="PANTHER" id="PTHR46018:SF2">
    <property type="entry name" value="ZINC PHOSPHODIESTERASE ELAC PROTEIN 1"/>
    <property type="match status" value="1"/>
</dbReference>
<keyword evidence="2" id="KW-0378">Hydrolase</keyword>
<keyword evidence="3" id="KW-1185">Reference proteome</keyword>
<dbReference type="Gene3D" id="3.60.15.10">
    <property type="entry name" value="Ribonuclease Z/Hydroxyacylglutathione hydrolase-like"/>
    <property type="match status" value="1"/>
</dbReference>
<dbReference type="EMBL" id="CP029289">
    <property type="protein sequence ID" value="AWR94272.1"/>
    <property type="molecule type" value="Genomic_DNA"/>
</dbReference>
<gene>
    <name evidence="2" type="ORF">DFR85_06355</name>
</gene>
<name>A0A2U9IE22_9CREN</name>
<dbReference type="SUPFAM" id="SSF56281">
    <property type="entry name" value="Metallo-hydrolase/oxidoreductase"/>
    <property type="match status" value="1"/>
</dbReference>
<dbReference type="AlphaFoldDB" id="A0A2U9IE22"/>
<dbReference type="PANTHER" id="PTHR46018">
    <property type="entry name" value="ZINC PHOSPHODIESTERASE ELAC PROTEIN 1"/>
    <property type="match status" value="1"/>
</dbReference>
<feature type="domain" description="Metallo-beta-lactamase" evidence="1">
    <location>
        <begin position="19"/>
        <end position="201"/>
    </location>
</feature>
<reference evidence="2 3" key="1">
    <citation type="submission" date="2018-05" db="EMBL/GenBank/DDBJ databases">
        <title>Complete Genome Sequences of Extremely Thermoacidophilic, Metal-Mobilizing Type-Strain Members of the Archaeal Family Sulfolobaceae: Acidianus brierleyi DSM-1651T, Acidianus sulfidivorans DSM-18786T, Metallosphaera hakonensis DSM-7519T, and Metallosphaera prunae DSM-10039T.</title>
        <authorList>
            <person name="Counts J.A."/>
            <person name="Kelly R.M."/>
        </authorList>
    </citation>
    <scope>NUCLEOTIDE SEQUENCE [LARGE SCALE GENOMIC DNA]</scope>
    <source>
        <strain evidence="2 3">DSM 1651</strain>
    </source>
</reference>
<dbReference type="OrthoDB" id="73420at2157"/>
<dbReference type="GeneID" id="36831761"/>
<dbReference type="InterPro" id="IPR001279">
    <property type="entry name" value="Metallo-B-lactamas"/>
</dbReference>